<name>A0A9D4KA08_DREPO</name>
<dbReference type="Pfam" id="PF02889">
    <property type="entry name" value="Sec63"/>
    <property type="match status" value="1"/>
</dbReference>
<dbReference type="Proteomes" id="UP000828390">
    <property type="component" value="Unassembled WGS sequence"/>
</dbReference>
<dbReference type="GO" id="GO:0031207">
    <property type="term" value="C:Sec62/Sec63 complex"/>
    <property type="evidence" value="ECO:0007669"/>
    <property type="project" value="TreeGrafter"/>
</dbReference>
<dbReference type="SUPFAM" id="SSF158702">
    <property type="entry name" value="Sec63 N-terminal domain-like"/>
    <property type="match status" value="1"/>
</dbReference>
<comment type="subcellular location">
    <subcellularLocation>
        <location evidence="2">Endoplasmic reticulum</location>
    </subcellularLocation>
    <subcellularLocation>
        <location evidence="1">Membrane</location>
        <topology evidence="1">Multi-pass membrane protein</topology>
    </subcellularLocation>
</comment>
<evidence type="ECO:0000256" key="6">
    <source>
        <dbReference type="ARBA" id="ARBA00023136"/>
    </source>
</evidence>
<keyword evidence="7" id="KW-0143">Chaperone</keyword>
<feature type="domain" description="SEC63" evidence="8">
    <location>
        <begin position="1"/>
        <end position="309"/>
    </location>
</feature>
<dbReference type="InterPro" id="IPR014756">
    <property type="entry name" value="Ig_E-set"/>
</dbReference>
<keyword evidence="10" id="KW-1185">Reference proteome</keyword>
<dbReference type="PANTHER" id="PTHR24075:SF0">
    <property type="entry name" value="TRANSLOCATION PROTEIN SEC63 HOMOLOG"/>
    <property type="match status" value="1"/>
</dbReference>
<keyword evidence="3" id="KW-0812">Transmembrane</keyword>
<dbReference type="InterPro" id="IPR004179">
    <property type="entry name" value="Sec63-dom"/>
</dbReference>
<dbReference type="SMART" id="SM00973">
    <property type="entry name" value="Sec63"/>
    <property type="match status" value="1"/>
</dbReference>
<comment type="caution">
    <text evidence="9">The sequence shown here is derived from an EMBL/GenBank/DDBJ whole genome shotgun (WGS) entry which is preliminary data.</text>
</comment>
<gene>
    <name evidence="9" type="ORF">DPMN_109296</name>
</gene>
<reference evidence="9" key="2">
    <citation type="submission" date="2020-11" db="EMBL/GenBank/DDBJ databases">
        <authorList>
            <person name="McCartney M.A."/>
            <person name="Auch B."/>
            <person name="Kono T."/>
            <person name="Mallez S."/>
            <person name="Becker A."/>
            <person name="Gohl D.M."/>
            <person name="Silverstein K.A.T."/>
            <person name="Koren S."/>
            <person name="Bechman K.B."/>
            <person name="Herman A."/>
            <person name="Abrahante J.E."/>
            <person name="Garbe J."/>
        </authorList>
    </citation>
    <scope>NUCLEOTIDE SEQUENCE</scope>
    <source>
        <strain evidence="9">Duluth1</strain>
        <tissue evidence="9">Whole animal</tissue>
    </source>
</reference>
<dbReference type="Gene3D" id="2.60.40.150">
    <property type="entry name" value="C2 domain"/>
    <property type="match status" value="1"/>
</dbReference>
<evidence type="ECO:0000256" key="5">
    <source>
        <dbReference type="ARBA" id="ARBA00022989"/>
    </source>
</evidence>
<evidence type="ECO:0000313" key="9">
    <source>
        <dbReference type="EMBL" id="KAH3835927.1"/>
    </source>
</evidence>
<sequence>MNKYMSLADLVNLLEPAWLYQENSVTKYLKTIMKKIGLSLATGSSQTIQRPMKVIRVHLSRTRELLPGEMRILRRCQTLVNEMIHVVSQLSIALEASSLKPQDREEIPSLATAENCMKLLQIIVQALQSKTSPIQQLPHMSLGTKMSIPELISMEEGERRDTFLSHLTDEQYQDVISACSHMPNVEMGARSEVNEDGTAMTVIVSIARKNMLNTAYEYRAQENAVETNQTDTYFGHCPYFPDERQEGWWLYVADLDNKQLVTKPVLIVSLLEEIRLRISAPKEAGCNTNSIKLTSDSYFGLDKHLKLKLIVQY</sequence>
<organism evidence="9 10">
    <name type="scientific">Dreissena polymorpha</name>
    <name type="common">Zebra mussel</name>
    <name type="synonym">Mytilus polymorpha</name>
    <dbReference type="NCBI Taxonomy" id="45954"/>
    <lineage>
        <taxon>Eukaryota</taxon>
        <taxon>Metazoa</taxon>
        <taxon>Spiralia</taxon>
        <taxon>Lophotrochozoa</taxon>
        <taxon>Mollusca</taxon>
        <taxon>Bivalvia</taxon>
        <taxon>Autobranchia</taxon>
        <taxon>Heteroconchia</taxon>
        <taxon>Euheterodonta</taxon>
        <taxon>Imparidentia</taxon>
        <taxon>Neoheterodontei</taxon>
        <taxon>Myida</taxon>
        <taxon>Dreissenoidea</taxon>
        <taxon>Dreissenidae</taxon>
        <taxon>Dreissena</taxon>
    </lineage>
</organism>
<dbReference type="GO" id="GO:0006614">
    <property type="term" value="P:SRP-dependent cotranslational protein targeting to membrane"/>
    <property type="evidence" value="ECO:0007669"/>
    <property type="project" value="TreeGrafter"/>
</dbReference>
<reference evidence="9" key="1">
    <citation type="journal article" date="2019" name="bioRxiv">
        <title>The Genome of the Zebra Mussel, Dreissena polymorpha: A Resource for Invasive Species Research.</title>
        <authorList>
            <person name="McCartney M.A."/>
            <person name="Auch B."/>
            <person name="Kono T."/>
            <person name="Mallez S."/>
            <person name="Zhang Y."/>
            <person name="Obille A."/>
            <person name="Becker A."/>
            <person name="Abrahante J.E."/>
            <person name="Garbe J."/>
            <person name="Badalamenti J.P."/>
            <person name="Herman A."/>
            <person name="Mangelson H."/>
            <person name="Liachko I."/>
            <person name="Sullivan S."/>
            <person name="Sone E.D."/>
            <person name="Koren S."/>
            <person name="Silverstein K.A.T."/>
            <person name="Beckman K.B."/>
            <person name="Gohl D.M."/>
        </authorList>
    </citation>
    <scope>NUCLEOTIDE SEQUENCE</scope>
    <source>
        <strain evidence="9">Duluth1</strain>
        <tissue evidence="9">Whole animal</tissue>
    </source>
</reference>
<dbReference type="EMBL" id="JAIWYP010000004">
    <property type="protein sequence ID" value="KAH3835927.1"/>
    <property type="molecule type" value="Genomic_DNA"/>
</dbReference>
<keyword evidence="4" id="KW-0256">Endoplasmic reticulum</keyword>
<accession>A0A9D4KA08</accession>
<evidence type="ECO:0000256" key="1">
    <source>
        <dbReference type="ARBA" id="ARBA00004141"/>
    </source>
</evidence>
<evidence type="ECO:0000256" key="2">
    <source>
        <dbReference type="ARBA" id="ARBA00004240"/>
    </source>
</evidence>
<keyword evidence="5" id="KW-1133">Transmembrane helix</keyword>
<dbReference type="PANTHER" id="PTHR24075">
    <property type="entry name" value="SEC63 DOMAIN-CONTAINING"/>
    <property type="match status" value="1"/>
</dbReference>
<evidence type="ECO:0000256" key="3">
    <source>
        <dbReference type="ARBA" id="ARBA00022692"/>
    </source>
</evidence>
<evidence type="ECO:0000313" key="10">
    <source>
        <dbReference type="Proteomes" id="UP000828390"/>
    </source>
</evidence>
<dbReference type="SUPFAM" id="SSF81296">
    <property type="entry name" value="E set domains"/>
    <property type="match status" value="1"/>
</dbReference>
<evidence type="ECO:0000256" key="4">
    <source>
        <dbReference type="ARBA" id="ARBA00022824"/>
    </source>
</evidence>
<evidence type="ECO:0000259" key="8">
    <source>
        <dbReference type="SMART" id="SM00973"/>
    </source>
</evidence>
<dbReference type="GO" id="GO:0008320">
    <property type="term" value="F:protein transmembrane transporter activity"/>
    <property type="evidence" value="ECO:0007669"/>
    <property type="project" value="TreeGrafter"/>
</dbReference>
<proteinExistence type="predicted"/>
<dbReference type="AlphaFoldDB" id="A0A9D4KA08"/>
<dbReference type="GO" id="GO:0006620">
    <property type="term" value="P:post-translational protein targeting to endoplasmic reticulum membrane"/>
    <property type="evidence" value="ECO:0007669"/>
    <property type="project" value="TreeGrafter"/>
</dbReference>
<evidence type="ECO:0000256" key="7">
    <source>
        <dbReference type="ARBA" id="ARBA00023186"/>
    </source>
</evidence>
<dbReference type="InterPro" id="IPR035892">
    <property type="entry name" value="C2_domain_sf"/>
</dbReference>
<keyword evidence="6" id="KW-0472">Membrane</keyword>
<protein>
    <recommendedName>
        <fullName evidence="8">SEC63 domain-containing protein</fullName>
    </recommendedName>
</protein>
<dbReference type="GO" id="GO:0003723">
    <property type="term" value="F:RNA binding"/>
    <property type="evidence" value="ECO:0007669"/>
    <property type="project" value="TreeGrafter"/>
</dbReference>